<evidence type="ECO:0000313" key="5">
    <source>
        <dbReference type="Proteomes" id="UP001242480"/>
    </source>
</evidence>
<sequence>MTKLLALALIAGLGFSTLPAAADEAKPFITAADLDLVRILPPPPANDSAKTKAELGEVLTLQVTRTPEMEARAKADAEENVWRFADVMGPKFASENLPKFSAFFARVVETEGAVVDPAKSVWKRPRPHQLSDLVHPAVPMSKSGGWPSGHATVGTLMGIVLSDMVPEKRAEIMARAWEFGDNRVIGGIHFRSDVEMGRIAGSLIAANIMTRDDFKAEYEVARTELRSDLGM</sequence>
<comment type="similarity">
    <text evidence="1">Belongs to the class A bacterial acid phosphatase family.</text>
</comment>
<dbReference type="Gene3D" id="1.20.144.10">
    <property type="entry name" value="Phosphatidic acid phosphatase type 2/haloperoxidase"/>
    <property type="match status" value="1"/>
</dbReference>
<comment type="catalytic activity">
    <reaction evidence="1">
        <text>a phosphate monoester + H2O = an alcohol + phosphate</text>
        <dbReference type="Rhea" id="RHEA:15017"/>
        <dbReference type="ChEBI" id="CHEBI:15377"/>
        <dbReference type="ChEBI" id="CHEBI:30879"/>
        <dbReference type="ChEBI" id="CHEBI:43474"/>
        <dbReference type="ChEBI" id="CHEBI:67140"/>
        <dbReference type="EC" id="3.1.3.2"/>
    </reaction>
</comment>
<evidence type="ECO:0000256" key="1">
    <source>
        <dbReference type="PIRNR" id="PIRNR000897"/>
    </source>
</evidence>
<dbReference type="InterPro" id="IPR000326">
    <property type="entry name" value="PAP2/HPO"/>
</dbReference>
<dbReference type="SUPFAM" id="SSF48317">
    <property type="entry name" value="Acid phosphatase/Vanadium-dependent haloperoxidase"/>
    <property type="match status" value="1"/>
</dbReference>
<dbReference type="Pfam" id="PF01569">
    <property type="entry name" value="PAP2"/>
    <property type="match status" value="1"/>
</dbReference>
<comment type="caution">
    <text evidence="4">The sequence shown here is derived from an EMBL/GenBank/DDBJ whole genome shotgun (WGS) entry which is preliminary data.</text>
</comment>
<organism evidence="4 5">
    <name type="scientific">Labrys wisconsinensis</name>
    <dbReference type="NCBI Taxonomy" id="425677"/>
    <lineage>
        <taxon>Bacteria</taxon>
        <taxon>Pseudomonadati</taxon>
        <taxon>Pseudomonadota</taxon>
        <taxon>Alphaproteobacteria</taxon>
        <taxon>Hyphomicrobiales</taxon>
        <taxon>Xanthobacteraceae</taxon>
        <taxon>Labrys</taxon>
    </lineage>
</organism>
<keyword evidence="5" id="KW-1185">Reference proteome</keyword>
<name>A0ABU0JB17_9HYPH</name>
<evidence type="ECO:0000259" key="3">
    <source>
        <dbReference type="SMART" id="SM00014"/>
    </source>
</evidence>
<accession>A0ABU0JB17</accession>
<dbReference type="CDD" id="cd03397">
    <property type="entry name" value="PAP2_acid_phosphatase"/>
    <property type="match status" value="1"/>
</dbReference>
<evidence type="ECO:0000313" key="4">
    <source>
        <dbReference type="EMBL" id="MDQ0470731.1"/>
    </source>
</evidence>
<proteinExistence type="inferred from homology"/>
<dbReference type="Proteomes" id="UP001242480">
    <property type="component" value="Unassembled WGS sequence"/>
</dbReference>
<dbReference type="InterPro" id="IPR001011">
    <property type="entry name" value="Acid_Pase_classA_bac"/>
</dbReference>
<evidence type="ECO:0000256" key="2">
    <source>
        <dbReference type="SAM" id="SignalP"/>
    </source>
</evidence>
<feature type="chain" id="PRO_5046510040" description="Acid phosphatase" evidence="2">
    <location>
        <begin position="23"/>
        <end position="231"/>
    </location>
</feature>
<feature type="signal peptide" evidence="2">
    <location>
        <begin position="1"/>
        <end position="22"/>
    </location>
</feature>
<dbReference type="EC" id="3.1.3.2" evidence="1"/>
<gene>
    <name evidence="4" type="ORF">QO011_003750</name>
</gene>
<dbReference type="EMBL" id="JAUSVX010000006">
    <property type="protein sequence ID" value="MDQ0470731.1"/>
    <property type="molecule type" value="Genomic_DNA"/>
</dbReference>
<dbReference type="GO" id="GO:0003993">
    <property type="term" value="F:acid phosphatase activity"/>
    <property type="evidence" value="ECO:0007669"/>
    <property type="project" value="UniProtKB-EC"/>
</dbReference>
<dbReference type="PIRSF" id="PIRSF000897">
    <property type="entry name" value="Acid_Ptase_ClsA"/>
    <property type="match status" value="1"/>
</dbReference>
<dbReference type="InterPro" id="IPR036938">
    <property type="entry name" value="PAP2/HPO_sf"/>
</dbReference>
<keyword evidence="2" id="KW-0732">Signal</keyword>
<protein>
    <recommendedName>
        <fullName evidence="1">Acid phosphatase</fullName>
        <ecNumber evidence="1">3.1.3.2</ecNumber>
    </recommendedName>
</protein>
<reference evidence="4 5" key="1">
    <citation type="submission" date="2023-07" db="EMBL/GenBank/DDBJ databases">
        <title>Genomic Encyclopedia of Type Strains, Phase IV (KMG-IV): sequencing the most valuable type-strain genomes for metagenomic binning, comparative biology and taxonomic classification.</title>
        <authorList>
            <person name="Goeker M."/>
        </authorList>
    </citation>
    <scope>NUCLEOTIDE SEQUENCE [LARGE SCALE GENOMIC DNA]</scope>
    <source>
        <strain evidence="4 5">DSM 19619</strain>
    </source>
</reference>
<feature type="domain" description="Phosphatidic acid phosphatase type 2/haloperoxidase" evidence="3">
    <location>
        <begin position="102"/>
        <end position="209"/>
    </location>
</feature>
<dbReference type="SMART" id="SM00014">
    <property type="entry name" value="acidPPc"/>
    <property type="match status" value="1"/>
</dbReference>
<keyword evidence="1 4" id="KW-0378">Hydrolase</keyword>
<dbReference type="PRINTS" id="PR00483">
    <property type="entry name" value="BACPHPHTASE"/>
</dbReference>